<feature type="region of interest" description="Disordered" evidence="1">
    <location>
        <begin position="180"/>
        <end position="277"/>
    </location>
</feature>
<proteinExistence type="predicted"/>
<name>A0A1L7XTU3_9HELO</name>
<dbReference type="AlphaFoldDB" id="A0A1L7XTU3"/>
<keyword evidence="3" id="KW-1185">Reference proteome</keyword>
<evidence type="ECO:0000313" key="3">
    <source>
        <dbReference type="Proteomes" id="UP000184330"/>
    </source>
</evidence>
<organism evidence="2 3">
    <name type="scientific">Phialocephala subalpina</name>
    <dbReference type="NCBI Taxonomy" id="576137"/>
    <lineage>
        <taxon>Eukaryota</taxon>
        <taxon>Fungi</taxon>
        <taxon>Dikarya</taxon>
        <taxon>Ascomycota</taxon>
        <taxon>Pezizomycotina</taxon>
        <taxon>Leotiomycetes</taxon>
        <taxon>Helotiales</taxon>
        <taxon>Mollisiaceae</taxon>
        <taxon>Phialocephala</taxon>
        <taxon>Phialocephala fortinii species complex</taxon>
    </lineage>
</organism>
<sequence length="738" mass="81445">MAMSLFKDFDDVQDEDQMLTAYPFDTSQVLYLAPGTDLWALIDEKNKLCNSPDAKYLIDREWHEELATQLSSVGKPYIHLDDLYHIFSNIQTSEYEEEKKLLAAYILPYIPLDLMDVSSESTGLKRARAESFTSSSKKSKITRSEGQNDMVSEAIHRAHSTNEPARTIYLASGPIRSIISSQNTLRGPEDKGMIESTSSVEGSDGPEKQHGQQMGPHTSKNATHPSSSGTATRPPPMHINARIASKDVSNFDDDDDDDDGLFVPNQGDSDVVHRSPNKPDILINVDGMQHGVSGAKNVAEPAIDIGEMEKEPVYLPGSLLAFLDSNLDLRKFYTGITSSHHADLHGRDKSIRIVKVESDHRSKVRNSLEAMSQIQEENKEAFSSRTICKAQRLASKLVIAFGDEMLQANGEPTRKELQSARNQGGYTRYLTTDVGTGILLAVPYESFRLKASSTSLSYLGLDEAHLLQLILSRSEYVHLLKDMLALTEPYLYGVALGRTEDIIKCVNVLRVVQTQSLSGIIVEKETLSRFGAAMSNLFAKFDKKSPLTISNAHGAITFTKMDAITMNLDEKLSMAMFDAIVISAGGNKKCNYILATDIARNTVDISRKQDEDFCFGLDLEREHGWIPVYVDVQGSKIYATSISPTDASEEVDAITKALKSFHGLAKLDYILKWGVFVKGSCVGGLSHRSVCAAHTCQAIVLGEEAHAMRNADDITKLREMIPICMAREVEASGVNTKQ</sequence>
<gene>
    <name evidence="2" type="ORF">PAC_18362</name>
</gene>
<evidence type="ECO:0000313" key="2">
    <source>
        <dbReference type="EMBL" id="CZR68463.1"/>
    </source>
</evidence>
<feature type="region of interest" description="Disordered" evidence="1">
    <location>
        <begin position="125"/>
        <end position="149"/>
    </location>
</feature>
<dbReference type="EMBL" id="FJOG01000055">
    <property type="protein sequence ID" value="CZR68463.1"/>
    <property type="molecule type" value="Genomic_DNA"/>
</dbReference>
<evidence type="ECO:0000256" key="1">
    <source>
        <dbReference type="SAM" id="MobiDB-lite"/>
    </source>
</evidence>
<protein>
    <submittedName>
        <fullName evidence="2">Uncharacterized protein</fullName>
    </submittedName>
</protein>
<dbReference type="Proteomes" id="UP000184330">
    <property type="component" value="Unassembled WGS sequence"/>
</dbReference>
<feature type="compositionally biased region" description="Polar residues" evidence="1">
    <location>
        <begin position="211"/>
        <end position="231"/>
    </location>
</feature>
<accession>A0A1L7XTU3</accession>
<feature type="compositionally biased region" description="Acidic residues" evidence="1">
    <location>
        <begin position="250"/>
        <end position="260"/>
    </location>
</feature>
<reference evidence="2 3" key="1">
    <citation type="submission" date="2016-03" db="EMBL/GenBank/DDBJ databases">
        <authorList>
            <person name="Ploux O."/>
        </authorList>
    </citation>
    <scope>NUCLEOTIDE SEQUENCE [LARGE SCALE GENOMIC DNA]</scope>
    <source>
        <strain evidence="2 3">UAMH 11012</strain>
    </source>
</reference>